<proteinExistence type="predicted"/>
<keyword evidence="2" id="KW-1185">Reference proteome</keyword>
<reference evidence="1" key="1">
    <citation type="submission" date="2017-05" db="EMBL/GenBank/DDBJ databases">
        <authorList>
            <person name="Imhoff J.F."/>
            <person name="Rahn T."/>
            <person name="Kuenzel S."/>
            <person name="Neulinger S.C."/>
        </authorList>
    </citation>
    <scope>NUCLEOTIDE SEQUENCE</scope>
    <source>
        <strain evidence="1">LMG 28126</strain>
    </source>
</reference>
<protein>
    <recommendedName>
        <fullName evidence="3">Plasmid recombination enzyme</fullName>
    </recommendedName>
</protein>
<evidence type="ECO:0000313" key="2">
    <source>
        <dbReference type="Proteomes" id="UP000706333"/>
    </source>
</evidence>
<dbReference type="GO" id="GO:0003677">
    <property type="term" value="F:DNA binding"/>
    <property type="evidence" value="ECO:0007669"/>
    <property type="project" value="InterPro"/>
</dbReference>
<comment type="caution">
    <text evidence="1">The sequence shown here is derived from an EMBL/GenBank/DDBJ whole genome shotgun (WGS) entry which is preliminary data.</text>
</comment>
<sequence>MADMAHERAGPDLVMDIRYAGASEIRSVTQHEIERVEDGSSAIDLTRTYLNRILLGPRSQQAALAELWAEGVARPARQAERPYVQIVLSASPEFFRASGQGPGEWNDEALEVWLETTARWLRKEFGSDLIHVSLHLDEDTPHLHVLVIPTYRKKPRTPGRQKKGEGEAAFAARRAAAEVAEGVRTVGRASNDYWKRNWARRCARKSYHQAVAPLGIAYGRDFVEEGMPSPQNKTTGKWVREEAARLAVEASRLEEREAVLQRAHDELAYKERALHARSAGLESDYRVYVDDLRATARALEAQTAQTAQREKQLARILGAITPLLGRVADRLGVGASLYAIRDAILAAGVSAHTEPVAPPDEDADIGQP</sequence>
<reference evidence="1" key="2">
    <citation type="journal article" date="2020" name="Microorganisms">
        <title>Osmotic Adaptation and Compatible Solute Biosynthesis of Phototrophic Bacteria as Revealed from Genome Analyses.</title>
        <authorList>
            <person name="Imhoff J.F."/>
            <person name="Rahn T."/>
            <person name="Kunzel S."/>
            <person name="Keller A."/>
            <person name="Neulinger S.C."/>
        </authorList>
    </citation>
    <scope>NUCLEOTIDE SEQUENCE</scope>
    <source>
        <strain evidence="1">LMG 28126</strain>
    </source>
</reference>
<dbReference type="AlphaFoldDB" id="A0A934WIY1"/>
<dbReference type="EMBL" id="NHSD01000227">
    <property type="protein sequence ID" value="MBK5927284.1"/>
    <property type="molecule type" value="Genomic_DNA"/>
</dbReference>
<dbReference type="Gene3D" id="3.30.930.30">
    <property type="match status" value="1"/>
</dbReference>
<name>A0A934WIY1_9RHOB</name>
<evidence type="ECO:0000313" key="1">
    <source>
        <dbReference type="EMBL" id="MBK5927284.1"/>
    </source>
</evidence>
<evidence type="ECO:0008006" key="3">
    <source>
        <dbReference type="Google" id="ProtNLM"/>
    </source>
</evidence>
<accession>A0A934WIY1</accession>
<dbReference type="InterPro" id="IPR001668">
    <property type="entry name" value="Mob_Pre"/>
</dbReference>
<dbReference type="Pfam" id="PF01076">
    <property type="entry name" value="Mob_Pre"/>
    <property type="match status" value="1"/>
</dbReference>
<organism evidence="1 2">
    <name type="scientific">Rhodobaculum claviforme</name>
    <dbReference type="NCBI Taxonomy" id="1549854"/>
    <lineage>
        <taxon>Bacteria</taxon>
        <taxon>Pseudomonadati</taxon>
        <taxon>Pseudomonadota</taxon>
        <taxon>Alphaproteobacteria</taxon>
        <taxon>Rhodobacterales</taxon>
        <taxon>Paracoccaceae</taxon>
        <taxon>Rhodobaculum</taxon>
    </lineage>
</organism>
<dbReference type="CDD" id="cd17242">
    <property type="entry name" value="MobM_relaxase"/>
    <property type="match status" value="1"/>
</dbReference>
<dbReference type="GO" id="GO:0006310">
    <property type="term" value="P:DNA recombination"/>
    <property type="evidence" value="ECO:0007669"/>
    <property type="project" value="InterPro"/>
</dbReference>
<gene>
    <name evidence="1" type="ORF">CCR87_08030</name>
</gene>
<dbReference type="Proteomes" id="UP000706333">
    <property type="component" value="Unassembled WGS sequence"/>
</dbReference>